<evidence type="ECO:0000259" key="3">
    <source>
        <dbReference type="Pfam" id="PF13807"/>
    </source>
</evidence>
<dbReference type="GO" id="GO:0004713">
    <property type="term" value="F:protein tyrosine kinase activity"/>
    <property type="evidence" value="ECO:0007669"/>
    <property type="project" value="TreeGrafter"/>
</dbReference>
<keyword evidence="2" id="KW-0812">Transmembrane</keyword>
<dbReference type="HOGENOM" id="CLU_009912_5_2_7"/>
<evidence type="ECO:0000313" key="5">
    <source>
        <dbReference type="Proteomes" id="UP000035036"/>
    </source>
</evidence>
<dbReference type="InterPro" id="IPR032807">
    <property type="entry name" value="GNVR"/>
</dbReference>
<feature type="transmembrane region" description="Helical" evidence="2">
    <location>
        <begin position="433"/>
        <end position="452"/>
    </location>
</feature>
<keyword evidence="1" id="KW-0175">Coiled coil</keyword>
<dbReference type="EMBL" id="CP010311">
    <property type="protein sequence ID" value="AJF06486.1"/>
    <property type="molecule type" value="Genomic_DNA"/>
</dbReference>
<organism evidence="4 5">
    <name type="scientific">Geoalkalibacter subterraneus</name>
    <dbReference type="NCBI Taxonomy" id="483547"/>
    <lineage>
        <taxon>Bacteria</taxon>
        <taxon>Pseudomonadati</taxon>
        <taxon>Thermodesulfobacteriota</taxon>
        <taxon>Desulfuromonadia</taxon>
        <taxon>Desulfuromonadales</taxon>
        <taxon>Geoalkalibacteraceae</taxon>
        <taxon>Geoalkalibacter</taxon>
    </lineage>
</organism>
<dbReference type="Pfam" id="PF13807">
    <property type="entry name" value="GNVR"/>
    <property type="match status" value="1"/>
</dbReference>
<evidence type="ECO:0000256" key="1">
    <source>
        <dbReference type="SAM" id="Coils"/>
    </source>
</evidence>
<evidence type="ECO:0000313" key="4">
    <source>
        <dbReference type="EMBL" id="AJF06486.1"/>
    </source>
</evidence>
<dbReference type="GO" id="GO:0005886">
    <property type="term" value="C:plasma membrane"/>
    <property type="evidence" value="ECO:0007669"/>
    <property type="project" value="TreeGrafter"/>
</dbReference>
<keyword evidence="2" id="KW-1133">Transmembrane helix</keyword>
<dbReference type="OrthoDB" id="5390369at2"/>
<gene>
    <name evidence="4" type="ORF">GSUB_07915</name>
</gene>
<feature type="coiled-coil region" evidence="1">
    <location>
        <begin position="173"/>
        <end position="229"/>
    </location>
</feature>
<dbReference type="NCBIfam" id="TIGR03007">
    <property type="entry name" value="pepcterm_ChnLen"/>
    <property type="match status" value="1"/>
</dbReference>
<feature type="domain" description="Tyrosine-protein kinase G-rich" evidence="3">
    <location>
        <begin position="374"/>
        <end position="451"/>
    </location>
</feature>
<dbReference type="PANTHER" id="PTHR32309:SF13">
    <property type="entry name" value="FERRIC ENTEROBACTIN TRANSPORT PROTEIN FEPE"/>
    <property type="match status" value="1"/>
</dbReference>
<name>A0A0B5FSA3_9BACT</name>
<keyword evidence="5" id="KW-1185">Reference proteome</keyword>
<feature type="coiled-coil region" evidence="1">
    <location>
        <begin position="329"/>
        <end position="394"/>
    </location>
</feature>
<dbReference type="PANTHER" id="PTHR32309">
    <property type="entry name" value="TYROSINE-PROTEIN KINASE"/>
    <property type="match status" value="1"/>
</dbReference>
<dbReference type="Proteomes" id="UP000035036">
    <property type="component" value="Chromosome"/>
</dbReference>
<evidence type="ECO:0000256" key="2">
    <source>
        <dbReference type="SAM" id="Phobius"/>
    </source>
</evidence>
<feature type="transmembrane region" description="Helical" evidence="2">
    <location>
        <begin position="496"/>
        <end position="515"/>
    </location>
</feature>
<dbReference type="InterPro" id="IPR050445">
    <property type="entry name" value="Bact_polysacc_biosynth/exp"/>
</dbReference>
<dbReference type="InterPro" id="IPR014345">
    <property type="entry name" value="XrtA_polysacc_chain"/>
</dbReference>
<reference evidence="4 5" key="1">
    <citation type="journal article" date="2015" name="Genome Announc.">
        <title>Genomes of Geoalkalibacter ferrihydriticus Z-0531T and Geoalkalibacter subterraneus Red1T, Two Haloalkaliphilic Metal-Reducing Deltaproteobacteria.</title>
        <authorList>
            <person name="Badalamenti J.P."/>
            <person name="Krajmalnik-Brown R."/>
            <person name="Torres C.I."/>
            <person name="Bond D.R."/>
        </authorList>
    </citation>
    <scope>NUCLEOTIDE SEQUENCE [LARGE SCALE GENOMIC DNA]</scope>
    <source>
        <strain evidence="4 5">Red1</strain>
    </source>
</reference>
<dbReference type="AlphaFoldDB" id="A0A0B5FSA3"/>
<accession>A0A0B5FSA3</accession>
<sequence>MDNPLKEVKRYLLVVYKKRFIFLSVALIVTLMIIVGSFFMTKKYEATSTVFIERNMIDSLMKGITITPSMNDRIRVLRYYMLSRDMVTRTLKDLDMDLKAESSEAFDAMVQKYRNATNINIRGGDLFIVSLKDTNPVFARDFINTLVNKYVEENVSDKREEAYGADRFIGEQLGFFKNKLDDAQNEIIAFRREKGIYSSVDEATLIENIKNNEEELEWLKSQKNEMLATISTIRQQLEMMKGLSGNNPMDFSIEETSGDQGGRIAQLEARLEQLLYNYNEQYPEVVRIKAQIEELRRAQEEKAPEAEPSPTQHAAQTVDSFNPLEDPIYVDLKMRLNAKESELQALEARLREVQSTITANKDKLENYPHDMKVLADLERTKRTYQNLYEQLLQRQGVTEVSKQMEVADKTTTFRIVDPAIIPTQPVSIDRFKVMVMGIFAGFAAGLGLVILIEKLDGKFKDPEHLRALGVPILVEIPTINNPIETARIKRRNSFKYLAALSGYALVGCFLVHDLLNLGVIDRFISDTHLDRFVSQFINF</sequence>
<dbReference type="KEGG" id="gsb:GSUB_07915"/>
<dbReference type="RefSeq" id="WP_040200121.1">
    <property type="nucleotide sequence ID" value="NZ_CP010311.1"/>
</dbReference>
<protein>
    <recommendedName>
        <fullName evidence="3">Tyrosine-protein kinase G-rich domain-containing protein</fullName>
    </recommendedName>
</protein>
<dbReference type="STRING" id="483547.GSUB_07915"/>
<feature type="transmembrane region" description="Helical" evidence="2">
    <location>
        <begin position="20"/>
        <end position="40"/>
    </location>
</feature>
<keyword evidence="2" id="KW-0472">Membrane</keyword>
<proteinExistence type="predicted"/>